<comment type="caution">
    <text evidence="2">The sequence shown here is derived from an EMBL/GenBank/DDBJ whole genome shotgun (WGS) entry which is preliminary data.</text>
</comment>
<sequence length="470" mass="51658">MTISEFAADVVRNLPYTPNKQQDLLIGALARFCSSSTPSDSVFILNGYAGTGKTSLTGALVKSLRNAGREVVLLAPTGRAAKVFSSHSGYPASTIHRRIYRGPSGDLTGGSPILQRNNITNGVFIVDEASMIGDGNGSENSVNLLEDLVEYVFTGDNCRLILLGDVAQLPPVGSAESPAMVPANFKRLGLHVSRAVLTDTVRQSRTSGILRNATWLRRAMLMDPLPAPRLIIEGYDDIHVTDGNDVADVVGECYRADGPDETIIVTRSNRRALQFNLGIRSAILDYEEELVKGERLLIAKNNYTWSATIKELDFIANGDVAIVSSIHSIEEKHGFRFANVTLTLPDRDVDVPCRIFLDTLTDESASIDRAELQRLAEARMADPEANAPDASWETRLRRLRKDEYFNALQVKYAYAVTCHKAQGAQWKNVVIDLGGIAPESQGLEFYRWLYTATSRATSRLFYLNPGEMAE</sequence>
<keyword evidence="2" id="KW-0378">Hydrolase</keyword>
<dbReference type="AlphaFoldDB" id="A0A4Z0V8T1"/>
<dbReference type="EMBL" id="SJSA01000001">
    <property type="protein sequence ID" value="TGG40023.1"/>
    <property type="molecule type" value="Genomic_DNA"/>
</dbReference>
<gene>
    <name evidence="2" type="ORF">EZ315_04660</name>
</gene>
<dbReference type="Pfam" id="PF13604">
    <property type="entry name" value="AAA_30"/>
    <property type="match status" value="1"/>
</dbReference>
<evidence type="ECO:0000313" key="2">
    <source>
        <dbReference type="EMBL" id="TGG40023.1"/>
    </source>
</evidence>
<dbReference type="Pfam" id="PF13538">
    <property type="entry name" value="UvrD_C_2"/>
    <property type="match status" value="1"/>
</dbReference>
<evidence type="ECO:0000313" key="3">
    <source>
        <dbReference type="Proteomes" id="UP000297635"/>
    </source>
</evidence>
<name>A0A4Z0V8T1_9BACT</name>
<feature type="domain" description="UvrD-like helicase C-terminal" evidence="1">
    <location>
        <begin position="412"/>
        <end position="460"/>
    </location>
</feature>
<keyword evidence="2" id="KW-0540">Nuclease</keyword>
<dbReference type="CDD" id="cd17933">
    <property type="entry name" value="DEXSc_RecD-like"/>
    <property type="match status" value="1"/>
</dbReference>
<dbReference type="RefSeq" id="WP_135471034.1">
    <property type="nucleotide sequence ID" value="NZ_CASJDB010000003.1"/>
</dbReference>
<proteinExistence type="predicted"/>
<dbReference type="CDD" id="cd18809">
    <property type="entry name" value="SF1_C_RecD"/>
    <property type="match status" value="1"/>
</dbReference>
<dbReference type="InterPro" id="IPR027417">
    <property type="entry name" value="P-loop_NTPase"/>
</dbReference>
<keyword evidence="2" id="KW-0255">Endonuclease</keyword>
<dbReference type="SUPFAM" id="SSF52540">
    <property type="entry name" value="P-loop containing nucleoside triphosphate hydrolases"/>
    <property type="match status" value="1"/>
</dbReference>
<reference evidence="2 3" key="1">
    <citation type="submission" date="2019-02" db="EMBL/GenBank/DDBJ databases">
        <title>Isolation and identification of novel species under the genus Muribaculum.</title>
        <authorList>
            <person name="Miyake S."/>
            <person name="Ding Y."/>
            <person name="Low A."/>
            <person name="Soh M."/>
            <person name="Seedorf H."/>
        </authorList>
    </citation>
    <scope>NUCLEOTIDE SEQUENCE [LARGE SCALE GENOMIC DNA]</scope>
    <source>
        <strain evidence="2 3">TLL-A3</strain>
    </source>
</reference>
<protein>
    <submittedName>
        <fullName evidence="2">ATP-dependent endonuclease</fullName>
    </submittedName>
</protein>
<keyword evidence="3" id="KW-1185">Reference proteome</keyword>
<dbReference type="GeneID" id="82149075"/>
<dbReference type="InterPro" id="IPR027785">
    <property type="entry name" value="UvrD-like_helicase_C"/>
</dbReference>
<accession>A0A4Z0V8T1</accession>
<dbReference type="Proteomes" id="UP000297635">
    <property type="component" value="Unassembled WGS sequence"/>
</dbReference>
<dbReference type="GO" id="GO:0004519">
    <property type="term" value="F:endonuclease activity"/>
    <property type="evidence" value="ECO:0007669"/>
    <property type="project" value="UniProtKB-KW"/>
</dbReference>
<dbReference type="Gene3D" id="3.40.50.300">
    <property type="entry name" value="P-loop containing nucleotide triphosphate hydrolases"/>
    <property type="match status" value="2"/>
</dbReference>
<organism evidence="2 3">
    <name type="scientific">Duncaniella freteri</name>
    <dbReference type="NCBI Taxonomy" id="2530391"/>
    <lineage>
        <taxon>Bacteria</taxon>
        <taxon>Pseudomonadati</taxon>
        <taxon>Bacteroidota</taxon>
        <taxon>Bacteroidia</taxon>
        <taxon>Bacteroidales</taxon>
        <taxon>Muribaculaceae</taxon>
        <taxon>Duncaniella</taxon>
    </lineage>
</organism>
<evidence type="ECO:0000259" key="1">
    <source>
        <dbReference type="Pfam" id="PF13538"/>
    </source>
</evidence>